<reference evidence="3" key="1">
    <citation type="submission" date="2013-01" db="EMBL/GenBank/DDBJ databases">
        <title>Draft Genome Sequence of a Mulberry Tree, Morus notabilis C.K. Schneid.</title>
        <authorList>
            <person name="He N."/>
            <person name="Zhao S."/>
        </authorList>
    </citation>
    <scope>NUCLEOTIDE SEQUENCE</scope>
</reference>
<keyword evidence="3" id="KW-1185">Reference proteome</keyword>
<dbReference type="AlphaFoldDB" id="W9SP58"/>
<feature type="compositionally biased region" description="Polar residues" evidence="1">
    <location>
        <begin position="33"/>
        <end position="42"/>
    </location>
</feature>
<evidence type="ECO:0000256" key="1">
    <source>
        <dbReference type="SAM" id="MobiDB-lite"/>
    </source>
</evidence>
<organism evidence="2 3">
    <name type="scientific">Morus notabilis</name>
    <dbReference type="NCBI Taxonomy" id="981085"/>
    <lineage>
        <taxon>Eukaryota</taxon>
        <taxon>Viridiplantae</taxon>
        <taxon>Streptophyta</taxon>
        <taxon>Embryophyta</taxon>
        <taxon>Tracheophyta</taxon>
        <taxon>Spermatophyta</taxon>
        <taxon>Magnoliopsida</taxon>
        <taxon>eudicotyledons</taxon>
        <taxon>Gunneridae</taxon>
        <taxon>Pentapetalae</taxon>
        <taxon>rosids</taxon>
        <taxon>fabids</taxon>
        <taxon>Rosales</taxon>
        <taxon>Moraceae</taxon>
        <taxon>Moreae</taxon>
        <taxon>Morus</taxon>
    </lineage>
</organism>
<dbReference type="EMBL" id="KE622008">
    <property type="protein sequence ID" value="EXC42236.1"/>
    <property type="molecule type" value="Genomic_DNA"/>
</dbReference>
<name>W9SP58_9ROSA</name>
<dbReference type="Proteomes" id="UP000030645">
    <property type="component" value="Unassembled WGS sequence"/>
</dbReference>
<proteinExistence type="predicted"/>
<evidence type="ECO:0000313" key="2">
    <source>
        <dbReference type="EMBL" id="EXC42236.1"/>
    </source>
</evidence>
<feature type="region of interest" description="Disordered" evidence="1">
    <location>
        <begin position="1"/>
        <end position="58"/>
    </location>
</feature>
<accession>W9SP58</accession>
<gene>
    <name evidence="2" type="ORF">L484_000666</name>
</gene>
<evidence type="ECO:0000313" key="3">
    <source>
        <dbReference type="Proteomes" id="UP000030645"/>
    </source>
</evidence>
<sequence>MNKNLEQNNERNQWRSKQEESDNKIEAIREQMQDFSQNQAKETNQRKRRKKKKKRQSD</sequence>
<protein>
    <submittedName>
        <fullName evidence="2">Uncharacterized protein</fullName>
    </submittedName>
</protein>
<feature type="compositionally biased region" description="Basic and acidic residues" evidence="1">
    <location>
        <begin position="8"/>
        <end position="32"/>
    </location>
</feature>
<feature type="compositionally biased region" description="Basic residues" evidence="1">
    <location>
        <begin position="46"/>
        <end position="58"/>
    </location>
</feature>